<organism evidence="3 4">
    <name type="scientific">Emiliania huxleyi (strain CCMP1516)</name>
    <dbReference type="NCBI Taxonomy" id="280463"/>
    <lineage>
        <taxon>Eukaryota</taxon>
        <taxon>Haptista</taxon>
        <taxon>Haptophyta</taxon>
        <taxon>Prymnesiophyceae</taxon>
        <taxon>Isochrysidales</taxon>
        <taxon>Noelaerhabdaceae</taxon>
        <taxon>Emiliania</taxon>
    </lineage>
</organism>
<sequence length="331" mass="34721">MSHTLAGGAPSLRAAASSPPPTLRRLRLGASLECPHRLPPSARRSVNAVMMMLTSAILALAASAAGQEKPGHELLFADIPADVCWSQTDCEPAVKVFKDGTVMLGLYHFFWGGTTHALMGMYNKAVAGSTHTAMGMWNTVMAGSTHTAMGMWNTVMGGMAHTVMGWNNTIMGGTAATVMGYKTVATGGMAQTAMGYETNAIGMASLSTGYKTAAFDMAVSMGNGTLAKGISSVSMGPKTQAESFAEVVIGQFNERNPIGECDQFGPGKPYPGPAPEGCASRGWPERLEGFEMDINGTMVTKKLEATEKKLEATEKKLAALEAAVMALTRNP</sequence>
<dbReference type="CDD" id="cd12820">
    <property type="entry name" value="LbR_YadA-like"/>
    <property type="match status" value="1"/>
</dbReference>
<feature type="compositionally biased region" description="Low complexity" evidence="2">
    <location>
        <begin position="1"/>
        <end position="17"/>
    </location>
</feature>
<evidence type="ECO:0000256" key="2">
    <source>
        <dbReference type="SAM" id="MobiDB-lite"/>
    </source>
</evidence>
<dbReference type="SUPFAM" id="SSF101967">
    <property type="entry name" value="Adhesin YadA, collagen-binding domain"/>
    <property type="match status" value="1"/>
</dbReference>
<evidence type="ECO:0000313" key="3">
    <source>
        <dbReference type="EnsemblProtists" id="EOD41410"/>
    </source>
</evidence>
<evidence type="ECO:0000256" key="1">
    <source>
        <dbReference type="SAM" id="Coils"/>
    </source>
</evidence>
<feature type="region of interest" description="Disordered" evidence="2">
    <location>
        <begin position="1"/>
        <end position="22"/>
    </location>
</feature>
<dbReference type="GeneID" id="17286680"/>
<dbReference type="InterPro" id="IPR011049">
    <property type="entry name" value="Serralysin-like_metalloprot_C"/>
</dbReference>
<feature type="coiled-coil region" evidence="1">
    <location>
        <begin position="303"/>
        <end position="330"/>
    </location>
</feature>
<dbReference type="KEGG" id="ehx:EMIHUDRAFT_97616"/>
<reference evidence="4" key="1">
    <citation type="journal article" date="2013" name="Nature">
        <title>Pan genome of the phytoplankton Emiliania underpins its global distribution.</title>
        <authorList>
            <person name="Read B.A."/>
            <person name="Kegel J."/>
            <person name="Klute M.J."/>
            <person name="Kuo A."/>
            <person name="Lefebvre S.C."/>
            <person name="Maumus F."/>
            <person name="Mayer C."/>
            <person name="Miller J."/>
            <person name="Monier A."/>
            <person name="Salamov A."/>
            <person name="Young J."/>
            <person name="Aguilar M."/>
            <person name="Claverie J.M."/>
            <person name="Frickenhaus S."/>
            <person name="Gonzalez K."/>
            <person name="Herman E.K."/>
            <person name="Lin Y.C."/>
            <person name="Napier J."/>
            <person name="Ogata H."/>
            <person name="Sarno A.F."/>
            <person name="Shmutz J."/>
            <person name="Schroeder D."/>
            <person name="de Vargas C."/>
            <person name="Verret F."/>
            <person name="von Dassow P."/>
            <person name="Valentin K."/>
            <person name="Van de Peer Y."/>
            <person name="Wheeler G."/>
            <person name="Dacks J.B."/>
            <person name="Delwiche C.F."/>
            <person name="Dyhrman S.T."/>
            <person name="Glockner G."/>
            <person name="John U."/>
            <person name="Richards T."/>
            <person name="Worden A.Z."/>
            <person name="Zhang X."/>
            <person name="Grigoriev I.V."/>
            <person name="Allen A.E."/>
            <person name="Bidle K."/>
            <person name="Borodovsky M."/>
            <person name="Bowler C."/>
            <person name="Brownlee C."/>
            <person name="Cock J.M."/>
            <person name="Elias M."/>
            <person name="Gladyshev V.N."/>
            <person name="Groth M."/>
            <person name="Guda C."/>
            <person name="Hadaegh A."/>
            <person name="Iglesias-Rodriguez M.D."/>
            <person name="Jenkins J."/>
            <person name="Jones B.M."/>
            <person name="Lawson T."/>
            <person name="Leese F."/>
            <person name="Lindquist E."/>
            <person name="Lobanov A."/>
            <person name="Lomsadze A."/>
            <person name="Malik S.B."/>
            <person name="Marsh M.E."/>
            <person name="Mackinder L."/>
            <person name="Mock T."/>
            <person name="Mueller-Roeber B."/>
            <person name="Pagarete A."/>
            <person name="Parker M."/>
            <person name="Probert I."/>
            <person name="Quesneville H."/>
            <person name="Raines C."/>
            <person name="Rensing S.A."/>
            <person name="Riano-Pachon D.M."/>
            <person name="Richier S."/>
            <person name="Rokitta S."/>
            <person name="Shiraiwa Y."/>
            <person name="Soanes D.M."/>
            <person name="van der Giezen M."/>
            <person name="Wahlund T.M."/>
            <person name="Williams B."/>
            <person name="Wilson W."/>
            <person name="Wolfe G."/>
            <person name="Wurch L.L."/>
        </authorList>
    </citation>
    <scope>NUCLEOTIDE SEQUENCE</scope>
</reference>
<evidence type="ECO:0000313" key="4">
    <source>
        <dbReference type="Proteomes" id="UP000013827"/>
    </source>
</evidence>
<reference evidence="3" key="2">
    <citation type="submission" date="2024-10" db="UniProtKB">
        <authorList>
            <consortium name="EnsemblProtists"/>
        </authorList>
    </citation>
    <scope>IDENTIFICATION</scope>
</reference>
<dbReference type="EnsemblProtists" id="EOD41410">
    <property type="protein sequence ID" value="EOD41410"/>
    <property type="gene ID" value="EMIHUDRAFT_97616"/>
</dbReference>
<protein>
    <submittedName>
        <fullName evidence="3">Uncharacterized protein</fullName>
    </submittedName>
</protein>
<accession>A0A0D3L075</accession>
<dbReference type="Proteomes" id="UP000013827">
    <property type="component" value="Unassembled WGS sequence"/>
</dbReference>
<keyword evidence="4" id="KW-1185">Reference proteome</keyword>
<dbReference type="AlphaFoldDB" id="A0A0D3L075"/>
<dbReference type="RefSeq" id="XP_005793839.1">
    <property type="nucleotide sequence ID" value="XM_005793782.1"/>
</dbReference>
<dbReference type="PaxDb" id="2903-EOD41410"/>
<keyword evidence="1" id="KW-0175">Coiled coil</keyword>
<dbReference type="HOGENOM" id="CLU_840517_0_0_1"/>
<name>A0A0D3L075_EMIH1</name>
<dbReference type="Gene3D" id="2.150.10.10">
    <property type="entry name" value="Serralysin-like metalloprotease, C-terminal"/>
    <property type="match status" value="1"/>
</dbReference>
<proteinExistence type="predicted"/>